<dbReference type="EMBL" id="MU393442">
    <property type="protein sequence ID" value="KAI4868033.1"/>
    <property type="molecule type" value="Genomic_DNA"/>
</dbReference>
<evidence type="ECO:0000313" key="2">
    <source>
        <dbReference type="Proteomes" id="UP001497700"/>
    </source>
</evidence>
<dbReference type="Proteomes" id="UP001497700">
    <property type="component" value="Unassembled WGS sequence"/>
</dbReference>
<name>A0ACB9ZAK5_9PEZI</name>
<proteinExistence type="predicted"/>
<accession>A0ACB9ZAK5</accession>
<protein>
    <submittedName>
        <fullName evidence="1">Zf-C2HC5-domain-containing protein</fullName>
    </submittedName>
</protein>
<gene>
    <name evidence="1" type="ORF">F4820DRAFT_173019</name>
</gene>
<reference evidence="1 2" key="1">
    <citation type="journal article" date="2022" name="New Phytol.">
        <title>Ecological generalism drives hyperdiversity of secondary metabolite gene clusters in xylarialean endophytes.</title>
        <authorList>
            <person name="Franco M.E.E."/>
            <person name="Wisecaver J.H."/>
            <person name="Arnold A.E."/>
            <person name="Ju Y.M."/>
            <person name="Slot J.C."/>
            <person name="Ahrendt S."/>
            <person name="Moore L.P."/>
            <person name="Eastman K.E."/>
            <person name="Scott K."/>
            <person name="Konkel Z."/>
            <person name="Mondo S.J."/>
            <person name="Kuo A."/>
            <person name="Hayes R.D."/>
            <person name="Haridas S."/>
            <person name="Andreopoulos B."/>
            <person name="Riley R."/>
            <person name="LaButti K."/>
            <person name="Pangilinan J."/>
            <person name="Lipzen A."/>
            <person name="Amirebrahimi M."/>
            <person name="Yan J."/>
            <person name="Adam C."/>
            <person name="Keymanesh K."/>
            <person name="Ng V."/>
            <person name="Louie K."/>
            <person name="Northen T."/>
            <person name="Drula E."/>
            <person name="Henrissat B."/>
            <person name="Hsieh H.M."/>
            <person name="Youens-Clark K."/>
            <person name="Lutzoni F."/>
            <person name="Miadlikowska J."/>
            <person name="Eastwood D.C."/>
            <person name="Hamelin R.C."/>
            <person name="Grigoriev I.V."/>
            <person name="U'Ren J.M."/>
        </authorList>
    </citation>
    <scope>NUCLEOTIDE SEQUENCE [LARGE SCALE GENOMIC DNA]</scope>
    <source>
        <strain evidence="1 2">CBS 119005</strain>
    </source>
</reference>
<comment type="caution">
    <text evidence="1">The sequence shown here is derived from an EMBL/GenBank/DDBJ whole genome shotgun (WGS) entry which is preliminary data.</text>
</comment>
<keyword evidence="2" id="KW-1185">Reference proteome</keyword>
<evidence type="ECO:0000313" key="1">
    <source>
        <dbReference type="EMBL" id="KAI4868033.1"/>
    </source>
</evidence>
<organism evidence="1 2">
    <name type="scientific">Hypoxylon rubiginosum</name>
    <dbReference type="NCBI Taxonomy" id="110542"/>
    <lineage>
        <taxon>Eukaryota</taxon>
        <taxon>Fungi</taxon>
        <taxon>Dikarya</taxon>
        <taxon>Ascomycota</taxon>
        <taxon>Pezizomycotina</taxon>
        <taxon>Sordariomycetes</taxon>
        <taxon>Xylariomycetidae</taxon>
        <taxon>Xylariales</taxon>
        <taxon>Hypoxylaceae</taxon>
        <taxon>Hypoxylon</taxon>
    </lineage>
</organism>
<sequence>MSASQLSRLLPLPDGELKQVLDYAATLSKPEAVEHFRNLLGESPEAVDFISSFNAKRQDPKAKAASSAAATTATEPVRPWHGANPVPKTAKRSKKPKAQLHTPAPRQVTDAGPAPGTVYSKNVESDYIPRRGASPASASASGSGTPARSSPVPQQQQNFATPPPPQAPKPKPLPPSAAGHLISDMRSSSKPKPKSTPSSRSSTPAPKAKVQVQIAGGTAMHGASTALADLDDAIRALEVTTNPSLATADNAASRRCDCVAARHPLLAAAPNCLRCGKVVCVREGLGPCTFCGAPLLGPGEVQSMLRELRAERGREKQAADRQAHRKPEVSRAPAPFSKPRGVSSADADEAGSEAQAKALEHRDRLLGFQAQNARRTTVRDEAADFDVGGAVAGFGGGGGNIWATPEDRARELRRQQKVLREMEWNARPDYEKRRQVVSIDLVGGKVVRKMAAIERPASPEEDEQEERERGGGGPALEEISANRGGRGSGGGGTGGAFSRNPLLGSLIKPVFEAKGKGAQLEGRKPGAKRWRRLQDDLDNNEAVILDGGAYGGGKSDQEAPSSRADEPGCG</sequence>